<organism evidence="1 2">
    <name type="scientific">Nocardia pseudobrasiliensis</name>
    <dbReference type="NCBI Taxonomy" id="45979"/>
    <lineage>
        <taxon>Bacteria</taxon>
        <taxon>Bacillati</taxon>
        <taxon>Actinomycetota</taxon>
        <taxon>Actinomycetes</taxon>
        <taxon>Mycobacteriales</taxon>
        <taxon>Nocardiaceae</taxon>
        <taxon>Nocardia</taxon>
    </lineage>
</organism>
<sequence>MPFHAEAAELQSFVNEMNEKHEAIAKMISTSSSHAHSLQGPAFEGAAGKAFQATFDHFLTAANKMNDALLRNADNLKSAGAKYSELEQDNLGQLQSVANNVDGAAPVLKMT</sequence>
<reference evidence="1 2" key="1">
    <citation type="submission" date="2018-07" db="EMBL/GenBank/DDBJ databases">
        <title>Genomic Encyclopedia of Type Strains, Phase IV (KMG-IV): sequencing the most valuable type-strain genomes for metagenomic binning, comparative biology and taxonomic classification.</title>
        <authorList>
            <person name="Goeker M."/>
        </authorList>
    </citation>
    <scope>NUCLEOTIDE SEQUENCE [LARGE SCALE GENOMIC DNA]</scope>
    <source>
        <strain evidence="1 2">DSM 44290</strain>
    </source>
</reference>
<dbReference type="SUPFAM" id="SSF140453">
    <property type="entry name" value="EsxAB dimer-like"/>
    <property type="match status" value="1"/>
</dbReference>
<dbReference type="InterPro" id="IPR036689">
    <property type="entry name" value="ESAT-6-like_sf"/>
</dbReference>
<dbReference type="Proteomes" id="UP000254869">
    <property type="component" value="Unassembled WGS sequence"/>
</dbReference>
<evidence type="ECO:0000313" key="2">
    <source>
        <dbReference type="Proteomes" id="UP000254869"/>
    </source>
</evidence>
<comment type="caution">
    <text evidence="1">The sequence shown here is derived from an EMBL/GenBank/DDBJ whole genome shotgun (WGS) entry which is preliminary data.</text>
</comment>
<proteinExistence type="predicted"/>
<dbReference type="EMBL" id="QQBC01000008">
    <property type="protein sequence ID" value="RDI64472.1"/>
    <property type="molecule type" value="Genomic_DNA"/>
</dbReference>
<dbReference type="RefSeq" id="WP_068006514.1">
    <property type="nucleotide sequence ID" value="NZ_QQBC01000008.1"/>
</dbReference>
<dbReference type="AlphaFoldDB" id="A0A370I150"/>
<evidence type="ECO:0000313" key="1">
    <source>
        <dbReference type="EMBL" id="RDI64472.1"/>
    </source>
</evidence>
<dbReference type="Pfam" id="PF06013">
    <property type="entry name" value="WXG100"/>
    <property type="match status" value="1"/>
</dbReference>
<dbReference type="STRING" id="1210086.GCA_001613105_06844"/>
<gene>
    <name evidence="1" type="ORF">DFR76_108305</name>
</gene>
<accession>A0A370I150</accession>
<dbReference type="Gene3D" id="1.10.287.1060">
    <property type="entry name" value="ESAT-6-like"/>
    <property type="match status" value="1"/>
</dbReference>
<dbReference type="InterPro" id="IPR010310">
    <property type="entry name" value="T7SS_ESAT-6-like"/>
</dbReference>
<keyword evidence="2" id="KW-1185">Reference proteome</keyword>
<name>A0A370I150_9NOCA</name>
<protein>
    <submittedName>
        <fullName evidence="1">WXG100 family type VII secretion target</fullName>
    </submittedName>
</protein>